<dbReference type="PROSITE" id="PS50850">
    <property type="entry name" value="MFS"/>
    <property type="match status" value="1"/>
</dbReference>
<evidence type="ECO:0000259" key="7">
    <source>
        <dbReference type="PROSITE" id="PS50850"/>
    </source>
</evidence>
<dbReference type="InterPro" id="IPR011701">
    <property type="entry name" value="MFS"/>
</dbReference>
<dbReference type="Gene3D" id="1.20.1250.20">
    <property type="entry name" value="MFS general substrate transporter like domains"/>
    <property type="match status" value="2"/>
</dbReference>
<evidence type="ECO:0000256" key="4">
    <source>
        <dbReference type="ARBA" id="ARBA00023136"/>
    </source>
</evidence>
<feature type="transmembrane region" description="Helical" evidence="5">
    <location>
        <begin position="717"/>
        <end position="736"/>
    </location>
</feature>
<keyword evidence="2 5" id="KW-0812">Transmembrane</keyword>
<comment type="caution">
    <text evidence="8">The sequence shown here is derived from an EMBL/GenBank/DDBJ whole genome shotgun (WGS) entry which is preliminary data.</text>
</comment>
<organism evidence="8 9">
    <name type="scientific">Arctia plantaginis</name>
    <name type="common">Wood tiger moth</name>
    <name type="synonym">Phalaena plantaginis</name>
    <dbReference type="NCBI Taxonomy" id="874455"/>
    <lineage>
        <taxon>Eukaryota</taxon>
        <taxon>Metazoa</taxon>
        <taxon>Ecdysozoa</taxon>
        <taxon>Arthropoda</taxon>
        <taxon>Hexapoda</taxon>
        <taxon>Insecta</taxon>
        <taxon>Pterygota</taxon>
        <taxon>Neoptera</taxon>
        <taxon>Endopterygota</taxon>
        <taxon>Lepidoptera</taxon>
        <taxon>Glossata</taxon>
        <taxon>Ditrysia</taxon>
        <taxon>Noctuoidea</taxon>
        <taxon>Erebidae</taxon>
        <taxon>Arctiinae</taxon>
        <taxon>Arctia</taxon>
    </lineage>
</organism>
<feature type="transmembrane region" description="Helical" evidence="5">
    <location>
        <begin position="469"/>
        <end position="486"/>
    </location>
</feature>
<keyword evidence="5" id="KW-0333">Golgi apparatus</keyword>
<dbReference type="EC" id="2.4.1.-" evidence="5"/>
<reference evidence="8 9" key="1">
    <citation type="submission" date="2020-04" db="EMBL/GenBank/DDBJ databases">
        <authorList>
            <person name="Wallbank WR R."/>
            <person name="Pardo Diaz C."/>
            <person name="Kozak K."/>
            <person name="Martin S."/>
            <person name="Jiggins C."/>
            <person name="Moest M."/>
            <person name="Warren A I."/>
            <person name="Byers J.R.P. K."/>
            <person name="Montejo-Kovacevich G."/>
            <person name="Yen C E."/>
        </authorList>
    </citation>
    <scope>NUCLEOTIDE SEQUENCE [LARGE SCALE GENOMIC DNA]</scope>
</reference>
<keyword evidence="3 5" id="KW-1133">Transmembrane helix</keyword>
<feature type="compositionally biased region" description="Polar residues" evidence="6">
    <location>
        <begin position="595"/>
        <end position="604"/>
    </location>
</feature>
<feature type="transmembrane region" description="Helical" evidence="5">
    <location>
        <begin position="532"/>
        <end position="556"/>
    </location>
</feature>
<feature type="compositionally biased region" description="Acidic residues" evidence="6">
    <location>
        <begin position="608"/>
        <end position="618"/>
    </location>
</feature>
<feature type="transmembrane region" description="Helical" evidence="5">
    <location>
        <begin position="768"/>
        <end position="789"/>
    </location>
</feature>
<feature type="transmembrane region" description="Helical" evidence="5">
    <location>
        <begin position="373"/>
        <end position="391"/>
    </location>
</feature>
<comment type="caution">
    <text evidence="5">Lacks conserved residue(s) required for the propagation of feature annotation.</text>
</comment>
<keyword evidence="4 5" id="KW-0472">Membrane</keyword>
<evidence type="ECO:0000256" key="3">
    <source>
        <dbReference type="ARBA" id="ARBA00022989"/>
    </source>
</evidence>
<dbReference type="InterPro" id="IPR038577">
    <property type="entry name" value="GT10-like_C_sf"/>
</dbReference>
<dbReference type="InterPro" id="IPR036259">
    <property type="entry name" value="MFS_trans_sf"/>
</dbReference>
<dbReference type="Gene3D" id="3.40.50.11660">
    <property type="entry name" value="Glycosyl transferase family 10, C-terminal domain"/>
    <property type="match status" value="1"/>
</dbReference>
<dbReference type="PANTHER" id="PTHR43184">
    <property type="entry name" value="MAJOR FACILITATOR SUPERFAMILY TRANSPORTER 16, ISOFORM B"/>
    <property type="match status" value="1"/>
</dbReference>
<comment type="similarity">
    <text evidence="5">Belongs to the glycosyltransferase 10 family.</text>
</comment>
<dbReference type="OrthoDB" id="3639251at2759"/>
<dbReference type="GO" id="GO:0022857">
    <property type="term" value="F:transmembrane transporter activity"/>
    <property type="evidence" value="ECO:0007669"/>
    <property type="project" value="InterPro"/>
</dbReference>
<dbReference type="AlphaFoldDB" id="A0A8S1B4F6"/>
<dbReference type="InterPro" id="IPR031481">
    <property type="entry name" value="Glyco_tran_10_N"/>
</dbReference>
<evidence type="ECO:0000256" key="6">
    <source>
        <dbReference type="SAM" id="MobiDB-lite"/>
    </source>
</evidence>
<evidence type="ECO:0000313" key="8">
    <source>
        <dbReference type="EMBL" id="CAB3254436.1"/>
    </source>
</evidence>
<feature type="transmembrane region" description="Helical" evidence="5">
    <location>
        <begin position="809"/>
        <end position="831"/>
    </location>
</feature>
<feature type="transmembrane region" description="Helical" evidence="5">
    <location>
        <begin position="498"/>
        <end position="520"/>
    </location>
</feature>
<feature type="domain" description="Major facilitator superfamily (MFS) profile" evidence="7">
    <location>
        <begin position="380"/>
        <end position="866"/>
    </location>
</feature>
<feature type="transmembrane region" description="Helical" evidence="5">
    <location>
        <begin position="743"/>
        <end position="762"/>
    </location>
</feature>
<dbReference type="Pfam" id="PF00852">
    <property type="entry name" value="Glyco_transf_10"/>
    <property type="match status" value="1"/>
</dbReference>
<feature type="transmembrane region" description="Helical" evidence="5">
    <location>
        <begin position="438"/>
        <end position="457"/>
    </location>
</feature>
<dbReference type="GO" id="GO:0032580">
    <property type="term" value="C:Golgi cisterna membrane"/>
    <property type="evidence" value="ECO:0007669"/>
    <property type="project" value="UniProtKB-SubCell"/>
</dbReference>
<dbReference type="EMBL" id="CADEBC010000563">
    <property type="protein sequence ID" value="CAB3254436.1"/>
    <property type="molecule type" value="Genomic_DNA"/>
</dbReference>
<evidence type="ECO:0000256" key="5">
    <source>
        <dbReference type="RuleBase" id="RU003832"/>
    </source>
</evidence>
<gene>
    <name evidence="8" type="ORF">APLA_LOCUS14534</name>
</gene>
<sequence>MSKGKNVFLMYHCPVSNCYVTTDKTFTKEITDFHVILFHGPDLNLHHVTLPETRHSSQKYVFQSLESSANYPILDEKYDTFFNLTWTYKLNSDIPLGFILIKNKNGDIIGPKERMTWLEVKDMKPIDDKLKNELSQKSKLATWFMSNQWTVNNRLDYVDAMQYELDKFNIRNLTMDIYGTWAVSNKCPINEMHRCKRMLKKDYYFYLSFENSNCEDYVTEKLLTALQNNVVPVVFGGANYTRFMPDGAYLNARHFRPRELVHQMIDIVANKSKYYEFFKWTNYYSYHDVYENPETNPYCRFCRKMNENTSNINDYKRFRKWWNCPVPKDGKRKRVFKRIYRRMSGVSRDAPIGVQFIQKLSLRCCPRVQVNKLLCYQASVLILTFFTYMTYHLTRKPISVVKNVLHQNCSALTPPPGTDPNDDQWCNWAPFNTTDANTLLGALDSAFLFSYAGAMFVSGMIAERVDLRYFLSIGMLMSAIFCYLFGIGRTYSIHNISYYLLVQAGAGIAQTTGWPGTVAIVGKWFGNSKKGLIFGIWNSHTSLGNILGTVMAAAYVDTDWGLSFIYPGMVMGAVGAVVWLFLIPEPRAVGLSTAIDRQSPTRQSTKSDEEDEPDDDDTSSVIVGDQAASLRPNRHSANTSPPEEATERTSLLRSPSAGADRGGSAVSLSRALAIPGVLEFSLSLFFAKLVSYTFLYWLPAYIHNTSANLSAKQSGELSTVFDVGGVVGAILAGLVADCTACPALVCVCFYTVCAPMLFAYQLFGATSYGVNVVLLVLTGALVNGPYALITTAVSAELGTHHSLAGSARALATVTAIIDGTGSVGAAIGPMLAGVVSSHSWTHVFYMLIACNFMALFLLLRIARSEVLRLRQERRIAAPPRVRVE</sequence>
<dbReference type="InterPro" id="IPR055270">
    <property type="entry name" value="Glyco_tran_10_C"/>
</dbReference>
<protein>
    <recommendedName>
        <fullName evidence="5">Fucosyltransferase</fullName>
        <ecNumber evidence="5">2.4.1.-</ecNumber>
    </recommendedName>
</protein>
<keyword evidence="5" id="KW-0328">Glycosyltransferase</keyword>
<feature type="transmembrane region" description="Helical" evidence="5">
    <location>
        <begin position="677"/>
        <end position="697"/>
    </location>
</feature>
<dbReference type="Pfam" id="PF17039">
    <property type="entry name" value="Glyco_tran_10_N"/>
    <property type="match status" value="1"/>
</dbReference>
<evidence type="ECO:0000313" key="9">
    <source>
        <dbReference type="Proteomes" id="UP000494106"/>
    </source>
</evidence>
<comment type="subcellular location">
    <subcellularLocation>
        <location evidence="5">Golgi apparatus</location>
        <location evidence="5">Golgi stack membrane</location>
        <topology evidence="5">Single-pass type II membrane protein</topology>
    </subcellularLocation>
    <subcellularLocation>
        <location evidence="1">Membrane</location>
        <topology evidence="1">Multi-pass membrane protein</topology>
    </subcellularLocation>
</comment>
<dbReference type="SUPFAM" id="SSF53756">
    <property type="entry name" value="UDP-Glycosyltransferase/glycogen phosphorylase"/>
    <property type="match status" value="1"/>
</dbReference>
<dbReference type="Proteomes" id="UP000494106">
    <property type="component" value="Unassembled WGS sequence"/>
</dbReference>
<evidence type="ECO:0000256" key="2">
    <source>
        <dbReference type="ARBA" id="ARBA00022692"/>
    </source>
</evidence>
<dbReference type="GO" id="GO:0016757">
    <property type="term" value="F:glycosyltransferase activity"/>
    <property type="evidence" value="ECO:0007669"/>
    <property type="project" value="UniProtKB-UniRule"/>
</dbReference>
<name>A0A8S1B4F6_ARCPL</name>
<feature type="region of interest" description="Disordered" evidence="6">
    <location>
        <begin position="594"/>
        <end position="660"/>
    </location>
</feature>
<evidence type="ECO:0000256" key="1">
    <source>
        <dbReference type="ARBA" id="ARBA00004141"/>
    </source>
</evidence>
<feature type="transmembrane region" description="Helical" evidence="5">
    <location>
        <begin position="843"/>
        <end position="862"/>
    </location>
</feature>
<dbReference type="InterPro" id="IPR020846">
    <property type="entry name" value="MFS_dom"/>
</dbReference>
<feature type="transmembrane region" description="Helical" evidence="5">
    <location>
        <begin position="562"/>
        <end position="582"/>
    </location>
</feature>
<proteinExistence type="inferred from homology"/>
<dbReference type="SUPFAM" id="SSF103473">
    <property type="entry name" value="MFS general substrate transporter"/>
    <property type="match status" value="1"/>
</dbReference>
<accession>A0A8S1B4F6</accession>
<keyword evidence="9" id="KW-1185">Reference proteome</keyword>
<dbReference type="Pfam" id="PF07690">
    <property type="entry name" value="MFS_1"/>
    <property type="match status" value="1"/>
</dbReference>
<keyword evidence="5" id="KW-0808">Transferase</keyword>
<dbReference type="PANTHER" id="PTHR43184:SF12">
    <property type="entry name" value="SUGAR PHOSPHATE EXCHANGER 3"/>
    <property type="match status" value="1"/>
</dbReference>